<evidence type="ECO:0000256" key="3">
    <source>
        <dbReference type="ARBA" id="ARBA00023043"/>
    </source>
</evidence>
<evidence type="ECO:0000256" key="5">
    <source>
        <dbReference type="SAM" id="MobiDB-lite"/>
    </source>
</evidence>
<protein>
    <submittedName>
        <fullName evidence="8">Ankyrin repeat and LEM domain-containing protein 2</fullName>
    </submittedName>
</protein>
<sequence>MDVDGKPVFAVFVPSSEADESIGRVFDTVIEATAFAKENKTRGARFKQFSDAASAKMFAEGLMPETPRRPTAKESALASNDGAFSSSSSSPSSISEGPPSPFSAVSRQDLSAFKRAIEGHDDAKFEELIQDNPRYIVNYNGDTPTIVFEGSRYNALHIAARSKNEHAARRVLELVGDVDHRLLHRLYPEDPYRINERRRLHLLDCYLNTPDKSLNETPLHFAAKLGCASIVERLVSYKECQKEIRNKYGQTPGEMACDKMTNTTPEDCGATKRQILSLLSTVFVPLYRPIDFSGSAVLLPPVSEYPSEVLSGSAAMSKSLVGGDNNGSVAISPALRSEMRLAAVAGPCSTEQAAKFHQAWASSKRDVKRADIHKGYEQAGRALAIELGLEWTEWWPFLGVYANLTTPLGLTLLEKHLTDAAAIAATNDDAASLSNLPRNALTPQLSTSSSSSVGRGRVDARLQSSPWFGGGPRALFTNSLSRLDSNMVKKRLQFADVDEEKTVAQPPAGQQLISDAPRVDIVVDDADDSMDFQDSLSDPCSSSIDMAELCEQFNRHGSLSDNEDDDDEDKFVTPPSTPPPVFMIDVCPTKVDCDVHLAVSLAMQRNSGLLEDFPRVRRWFYAVQTYSPKQRNDWPSLDSPRAKCLITSLSACSIDAK</sequence>
<feature type="domain" description="ANKLE2 third alpha/beta" evidence="6">
    <location>
        <begin position="282"/>
        <end position="394"/>
    </location>
</feature>
<keyword evidence="4" id="KW-0131">Cell cycle</keyword>
<feature type="compositionally biased region" description="Low complexity" evidence="5">
    <location>
        <begin position="85"/>
        <end position="97"/>
    </location>
</feature>
<proteinExistence type="inferred from homology"/>
<dbReference type="InterPro" id="IPR056237">
    <property type="entry name" value="ANKLE2_3rd"/>
</dbReference>
<dbReference type="Pfam" id="PF00023">
    <property type="entry name" value="Ank"/>
    <property type="match status" value="1"/>
</dbReference>
<keyword evidence="2" id="KW-0132">Cell division</keyword>
<dbReference type="InterPro" id="IPR002110">
    <property type="entry name" value="Ankyrin_rpt"/>
</dbReference>
<keyword evidence="7" id="KW-1185">Reference proteome</keyword>
<dbReference type="Proteomes" id="UP000887566">
    <property type="component" value="Unplaced"/>
</dbReference>
<reference evidence="8" key="1">
    <citation type="submission" date="2022-11" db="UniProtKB">
        <authorList>
            <consortium name="WormBaseParasite"/>
        </authorList>
    </citation>
    <scope>IDENTIFICATION</scope>
</reference>
<dbReference type="Gene3D" id="1.25.40.20">
    <property type="entry name" value="Ankyrin repeat-containing domain"/>
    <property type="match status" value="1"/>
</dbReference>
<feature type="region of interest" description="Disordered" evidence="5">
    <location>
        <begin position="61"/>
        <end position="105"/>
    </location>
</feature>
<feature type="region of interest" description="Disordered" evidence="5">
    <location>
        <begin position="556"/>
        <end position="575"/>
    </location>
</feature>
<dbReference type="PANTHER" id="PTHR12349">
    <property type="entry name" value="ANKYRIN REPEAT AND LEM DOMAIN-CONTAINING PROTEIN 2"/>
    <property type="match status" value="1"/>
</dbReference>
<evidence type="ECO:0000256" key="4">
    <source>
        <dbReference type="ARBA" id="ARBA00023306"/>
    </source>
</evidence>
<dbReference type="AlphaFoldDB" id="A0A914UX87"/>
<dbReference type="SMART" id="SM00248">
    <property type="entry name" value="ANK"/>
    <property type="match status" value="2"/>
</dbReference>
<evidence type="ECO:0000256" key="2">
    <source>
        <dbReference type="ARBA" id="ARBA00022618"/>
    </source>
</evidence>
<dbReference type="SUPFAM" id="SSF48403">
    <property type="entry name" value="Ankyrin repeat"/>
    <property type="match status" value="1"/>
</dbReference>
<evidence type="ECO:0000256" key="1">
    <source>
        <dbReference type="ARBA" id="ARBA00007597"/>
    </source>
</evidence>
<organism evidence="7 8">
    <name type="scientific">Plectus sambesii</name>
    <dbReference type="NCBI Taxonomy" id="2011161"/>
    <lineage>
        <taxon>Eukaryota</taxon>
        <taxon>Metazoa</taxon>
        <taxon>Ecdysozoa</taxon>
        <taxon>Nematoda</taxon>
        <taxon>Chromadorea</taxon>
        <taxon>Plectida</taxon>
        <taxon>Plectina</taxon>
        <taxon>Plectoidea</taxon>
        <taxon>Plectidae</taxon>
        <taxon>Plectus</taxon>
    </lineage>
</organism>
<accession>A0A914UX87</accession>
<comment type="similarity">
    <text evidence="1">Belongs to the ANKLE2 family.</text>
</comment>
<evidence type="ECO:0000259" key="6">
    <source>
        <dbReference type="Pfam" id="PF24567"/>
    </source>
</evidence>
<dbReference type="InterPro" id="IPR036770">
    <property type="entry name" value="Ankyrin_rpt-contain_sf"/>
</dbReference>
<dbReference type="Pfam" id="PF24567">
    <property type="entry name" value="ANKLE2_3rd"/>
    <property type="match status" value="1"/>
</dbReference>
<dbReference type="WBParaSite" id="PSAMB.scaffold1288size33357.g12196.t1">
    <property type="protein sequence ID" value="PSAMB.scaffold1288size33357.g12196.t1"/>
    <property type="gene ID" value="PSAMB.scaffold1288size33357.g12196"/>
</dbReference>
<dbReference type="PANTHER" id="PTHR12349:SF4">
    <property type="entry name" value="ANKYRIN REPEAT AND LEM DOMAIN-CONTAINING PROTEIN 2"/>
    <property type="match status" value="1"/>
</dbReference>
<dbReference type="GO" id="GO:0051301">
    <property type="term" value="P:cell division"/>
    <property type="evidence" value="ECO:0007669"/>
    <property type="project" value="UniProtKB-KW"/>
</dbReference>
<evidence type="ECO:0000313" key="7">
    <source>
        <dbReference type="Proteomes" id="UP000887566"/>
    </source>
</evidence>
<name>A0A914UX87_9BILA</name>
<evidence type="ECO:0000313" key="8">
    <source>
        <dbReference type="WBParaSite" id="PSAMB.scaffold1288size33357.g12196.t1"/>
    </source>
</evidence>
<keyword evidence="3" id="KW-0040">ANK repeat</keyword>